<evidence type="ECO:0000313" key="6">
    <source>
        <dbReference type="EMBL" id="OWK08080.1"/>
    </source>
</evidence>
<evidence type="ECO:0000256" key="4">
    <source>
        <dbReference type="ARBA" id="ARBA00023293"/>
    </source>
</evidence>
<accession>A0A212CQ47</accession>
<dbReference type="GO" id="GO:0004383">
    <property type="term" value="F:guanylate cyclase activity"/>
    <property type="evidence" value="ECO:0007669"/>
    <property type="project" value="UniProtKB-EC"/>
</dbReference>
<dbReference type="InterPro" id="IPR000719">
    <property type="entry name" value="Prot_kinase_dom"/>
</dbReference>
<sequence length="136" mass="15230">GLLFLHRSPLGSHGNLKLSNCLMEGRMQVKLSGFGLWELQHGWTYRTYDEETTDLLALTFDSLGFAEFYWMAPQLLWLPQVPWSGSPKGDAYSFAVLMREPIHHQDLGPFDDQNLTPAGPHGLRATLTFPVGGEGK</sequence>
<reference evidence="6 7" key="1">
    <citation type="journal article" date="2018" name="Mol. Genet. Genomics">
        <title>The red deer Cervus elaphus genome CerEla1.0: sequencing, annotating, genes, and chromosomes.</title>
        <authorList>
            <person name="Bana N.A."/>
            <person name="Nyiri A."/>
            <person name="Nagy J."/>
            <person name="Frank K."/>
            <person name="Nagy T."/>
            <person name="Steger V."/>
            <person name="Schiller M."/>
            <person name="Lakatos P."/>
            <person name="Sugar L."/>
            <person name="Horn P."/>
            <person name="Barta E."/>
            <person name="Orosz L."/>
        </authorList>
    </citation>
    <scope>NUCLEOTIDE SEQUENCE [LARGE SCALE GENOMIC DNA]</scope>
    <source>
        <strain evidence="6">Hungarian</strain>
    </source>
</reference>
<feature type="non-terminal residue" evidence="6">
    <location>
        <position position="1"/>
    </location>
</feature>
<feature type="domain" description="Protein kinase" evidence="5">
    <location>
        <begin position="1"/>
        <end position="136"/>
    </location>
</feature>
<dbReference type="PANTHER" id="PTHR11920">
    <property type="entry name" value="GUANYLYL CYCLASE"/>
    <property type="match status" value="1"/>
</dbReference>
<dbReference type="GO" id="GO:0005524">
    <property type="term" value="F:ATP binding"/>
    <property type="evidence" value="ECO:0007669"/>
    <property type="project" value="InterPro"/>
</dbReference>
<comment type="caution">
    <text evidence="6">The sequence shown here is derived from an EMBL/GenBank/DDBJ whole genome shotgun (WGS) entry which is preliminary data.</text>
</comment>
<dbReference type="InterPro" id="IPR011009">
    <property type="entry name" value="Kinase-like_dom_sf"/>
</dbReference>
<evidence type="ECO:0000256" key="2">
    <source>
        <dbReference type="ARBA" id="ARBA00022741"/>
    </source>
</evidence>
<protein>
    <recommendedName>
        <fullName evidence="1">guanylate cyclase</fullName>
        <ecNumber evidence="1">4.6.1.2</ecNumber>
    </recommendedName>
</protein>
<evidence type="ECO:0000313" key="7">
    <source>
        <dbReference type="Proteomes" id="UP000242450"/>
    </source>
</evidence>
<evidence type="ECO:0000256" key="3">
    <source>
        <dbReference type="ARBA" id="ARBA00023239"/>
    </source>
</evidence>
<keyword evidence="3" id="KW-0456">Lyase</keyword>
<proteinExistence type="predicted"/>
<dbReference type="InterPro" id="IPR050401">
    <property type="entry name" value="Cyclic_nucleotide_synthase"/>
</dbReference>
<dbReference type="OrthoDB" id="1890790at2759"/>
<dbReference type="GO" id="GO:0004016">
    <property type="term" value="F:adenylate cyclase activity"/>
    <property type="evidence" value="ECO:0007669"/>
    <property type="project" value="TreeGrafter"/>
</dbReference>
<dbReference type="GO" id="GO:0005886">
    <property type="term" value="C:plasma membrane"/>
    <property type="evidence" value="ECO:0007669"/>
    <property type="project" value="TreeGrafter"/>
</dbReference>
<dbReference type="AlphaFoldDB" id="A0A212CQ47"/>
<dbReference type="GO" id="GO:0007168">
    <property type="term" value="P:receptor guanylyl cyclase signaling pathway"/>
    <property type="evidence" value="ECO:0007669"/>
    <property type="project" value="TreeGrafter"/>
</dbReference>
<dbReference type="PROSITE" id="PS50011">
    <property type="entry name" value="PROTEIN_KINASE_DOM"/>
    <property type="match status" value="1"/>
</dbReference>
<evidence type="ECO:0000259" key="5">
    <source>
        <dbReference type="PROSITE" id="PS50011"/>
    </source>
</evidence>
<keyword evidence="2" id="KW-0547">Nucleotide-binding</keyword>
<dbReference type="PANTHER" id="PTHR11920:SF500">
    <property type="entry name" value="GUANYLATE CYCLASE 2G"/>
    <property type="match status" value="1"/>
</dbReference>
<name>A0A212CQ47_CEREH</name>
<dbReference type="EMBL" id="MKHE01000015">
    <property type="protein sequence ID" value="OWK08080.1"/>
    <property type="molecule type" value="Genomic_DNA"/>
</dbReference>
<evidence type="ECO:0000256" key="1">
    <source>
        <dbReference type="ARBA" id="ARBA00012202"/>
    </source>
</evidence>
<gene>
    <name evidence="6" type="ORF">Celaphus_00008694</name>
</gene>
<organism evidence="6 7">
    <name type="scientific">Cervus elaphus hippelaphus</name>
    <name type="common">European red deer</name>
    <dbReference type="NCBI Taxonomy" id="46360"/>
    <lineage>
        <taxon>Eukaryota</taxon>
        <taxon>Metazoa</taxon>
        <taxon>Chordata</taxon>
        <taxon>Craniata</taxon>
        <taxon>Vertebrata</taxon>
        <taxon>Euteleostomi</taxon>
        <taxon>Mammalia</taxon>
        <taxon>Eutheria</taxon>
        <taxon>Laurasiatheria</taxon>
        <taxon>Artiodactyla</taxon>
        <taxon>Ruminantia</taxon>
        <taxon>Pecora</taxon>
        <taxon>Cervidae</taxon>
        <taxon>Cervinae</taxon>
        <taxon>Cervus</taxon>
    </lineage>
</organism>
<dbReference type="GO" id="GO:0001653">
    <property type="term" value="F:peptide receptor activity"/>
    <property type="evidence" value="ECO:0007669"/>
    <property type="project" value="TreeGrafter"/>
</dbReference>
<dbReference type="EC" id="4.6.1.2" evidence="1"/>
<dbReference type="GO" id="GO:0004672">
    <property type="term" value="F:protein kinase activity"/>
    <property type="evidence" value="ECO:0007669"/>
    <property type="project" value="InterPro"/>
</dbReference>
<keyword evidence="4" id="KW-0141">cGMP biosynthesis</keyword>
<keyword evidence="7" id="KW-1185">Reference proteome</keyword>
<dbReference type="SUPFAM" id="SSF56112">
    <property type="entry name" value="Protein kinase-like (PK-like)"/>
    <property type="match status" value="1"/>
</dbReference>
<dbReference type="Proteomes" id="UP000242450">
    <property type="component" value="Chromosome 15"/>
</dbReference>
<dbReference type="Gene3D" id="1.10.510.10">
    <property type="entry name" value="Transferase(Phosphotransferase) domain 1"/>
    <property type="match status" value="1"/>
</dbReference>